<name>A0A074W968_9PEZI</name>
<dbReference type="Gene3D" id="2.100.10.30">
    <property type="entry name" value="Jacalin-like lectin domain"/>
    <property type="match status" value="1"/>
</dbReference>
<dbReference type="AlphaFoldDB" id="A0A074W968"/>
<sequence>MRISTIKQRDGCGTVRRRRSKACSPCSKSTAAPTITPNFSEDSESDKLVVSCNAGIAQTKTVNGSVVNMINYDCSRSGDKTKSTTFDLDEFDRGMPLYIGVLGCNGKITRMTNVWKATHRSPIRIDNSDIVLNKQSVLASDPDKGHQWTVMLNEKGPDGKLSRAKKIDLRVGAVLDGAVVYYEDGHKTPCGYRYYGNGSPFNMGGGNSQMLHLPPGVDIAKVEVKTYGWSMDVLGGITMTLSDGTKAGALNTYPSPTRNLTKVLEAGPGQKIVGFYGTSWDYTQEFGIVTGPNDVELPPQTYDMPQLQNIQAKGRTSD</sequence>
<dbReference type="InterPro" id="IPR036404">
    <property type="entry name" value="Jacalin-like_lectin_dom_sf"/>
</dbReference>
<organism evidence="1 2">
    <name type="scientific">Aureobasidium namibiae CBS 147.97</name>
    <dbReference type="NCBI Taxonomy" id="1043004"/>
    <lineage>
        <taxon>Eukaryota</taxon>
        <taxon>Fungi</taxon>
        <taxon>Dikarya</taxon>
        <taxon>Ascomycota</taxon>
        <taxon>Pezizomycotina</taxon>
        <taxon>Dothideomycetes</taxon>
        <taxon>Dothideomycetidae</taxon>
        <taxon>Dothideales</taxon>
        <taxon>Saccotheciaceae</taxon>
        <taxon>Aureobasidium</taxon>
    </lineage>
</organism>
<dbReference type="Proteomes" id="UP000027730">
    <property type="component" value="Unassembled WGS sequence"/>
</dbReference>
<keyword evidence="2" id="KW-1185">Reference proteome</keyword>
<accession>A0A074W968</accession>
<evidence type="ECO:0000313" key="1">
    <source>
        <dbReference type="EMBL" id="KEQ69605.1"/>
    </source>
</evidence>
<evidence type="ECO:0000313" key="2">
    <source>
        <dbReference type="Proteomes" id="UP000027730"/>
    </source>
</evidence>
<reference evidence="1 2" key="1">
    <citation type="journal article" date="2014" name="BMC Genomics">
        <title>Genome sequencing of four Aureobasidium pullulans varieties: biotechnological potential, stress tolerance, and description of new species.</title>
        <authorList>
            <person name="Gostin Ar C."/>
            <person name="Ohm R.A."/>
            <person name="Kogej T."/>
            <person name="Sonjak S."/>
            <person name="Turk M."/>
            <person name="Zajc J."/>
            <person name="Zalar P."/>
            <person name="Grube M."/>
            <person name="Sun H."/>
            <person name="Han J."/>
            <person name="Sharma A."/>
            <person name="Chiniquy J."/>
            <person name="Ngan C.Y."/>
            <person name="Lipzen A."/>
            <person name="Barry K."/>
            <person name="Grigoriev I.V."/>
            <person name="Gunde-Cimerman N."/>
        </authorList>
    </citation>
    <scope>NUCLEOTIDE SEQUENCE [LARGE SCALE GENOMIC DNA]</scope>
    <source>
        <strain evidence="1 2">CBS 147.97</strain>
    </source>
</reference>
<dbReference type="HOGENOM" id="CLU_831498_0_0_1"/>
<dbReference type="OrthoDB" id="74460at2759"/>
<gene>
    <name evidence="1" type="ORF">M436DRAFT_85473</name>
</gene>
<evidence type="ECO:0008006" key="3">
    <source>
        <dbReference type="Google" id="ProtNLM"/>
    </source>
</evidence>
<dbReference type="SUPFAM" id="SSF51101">
    <property type="entry name" value="Mannose-binding lectins"/>
    <property type="match status" value="1"/>
</dbReference>
<dbReference type="GeneID" id="25417541"/>
<proteinExistence type="predicted"/>
<protein>
    <recommendedName>
        <fullName evidence="3">Jacalin-type lectin domain-containing protein</fullName>
    </recommendedName>
</protein>
<dbReference type="RefSeq" id="XP_013423802.1">
    <property type="nucleotide sequence ID" value="XM_013568348.1"/>
</dbReference>
<dbReference type="EMBL" id="KL584721">
    <property type="protein sequence ID" value="KEQ69605.1"/>
    <property type="molecule type" value="Genomic_DNA"/>
</dbReference>